<keyword evidence="2" id="KW-0963">Cytoplasm</keyword>
<dbReference type="PROSITE" id="PS51900">
    <property type="entry name" value="CB"/>
    <property type="match status" value="1"/>
</dbReference>
<dbReference type="InterPro" id="IPR010998">
    <property type="entry name" value="Integrase_recombinase_N"/>
</dbReference>
<evidence type="ECO:0000256" key="3">
    <source>
        <dbReference type="ARBA" id="ARBA00022618"/>
    </source>
</evidence>
<comment type="caution">
    <text evidence="12">The sequence shown here is derived from an EMBL/GenBank/DDBJ whole genome shotgun (WGS) entry which is preliminary data.</text>
</comment>
<evidence type="ECO:0000259" key="11">
    <source>
        <dbReference type="PROSITE" id="PS51900"/>
    </source>
</evidence>
<dbReference type="Gene3D" id="1.10.443.10">
    <property type="entry name" value="Intergrase catalytic core"/>
    <property type="match status" value="1"/>
</dbReference>
<evidence type="ECO:0000313" key="13">
    <source>
        <dbReference type="Proteomes" id="UP000770785"/>
    </source>
</evidence>
<dbReference type="InterPro" id="IPR013762">
    <property type="entry name" value="Integrase-like_cat_sf"/>
</dbReference>
<dbReference type="InterPro" id="IPR050090">
    <property type="entry name" value="Tyrosine_recombinase_XerCD"/>
</dbReference>
<keyword evidence="7" id="KW-0233">DNA recombination</keyword>
<dbReference type="PROSITE" id="PS51898">
    <property type="entry name" value="TYR_RECOMBINASE"/>
    <property type="match status" value="1"/>
</dbReference>
<dbReference type="PANTHER" id="PTHR30349:SF77">
    <property type="entry name" value="TYROSINE RECOMBINASE XERC"/>
    <property type="match status" value="1"/>
</dbReference>
<dbReference type="Gene3D" id="1.10.150.130">
    <property type="match status" value="1"/>
</dbReference>
<evidence type="ECO:0000256" key="6">
    <source>
        <dbReference type="ARBA" id="ARBA00023125"/>
    </source>
</evidence>
<evidence type="ECO:0000256" key="2">
    <source>
        <dbReference type="ARBA" id="ARBA00022490"/>
    </source>
</evidence>
<dbReference type="PANTHER" id="PTHR30349">
    <property type="entry name" value="PHAGE INTEGRASE-RELATED"/>
    <property type="match status" value="1"/>
</dbReference>
<evidence type="ECO:0000256" key="4">
    <source>
        <dbReference type="ARBA" id="ARBA00022829"/>
    </source>
</evidence>
<accession>A0ABX0X9F4</accession>
<keyword evidence="3" id="KW-0132">Cell division</keyword>
<keyword evidence="6 9" id="KW-0238">DNA-binding</keyword>
<proteinExistence type="predicted"/>
<reference evidence="12 13" key="1">
    <citation type="submission" date="2020-03" db="EMBL/GenBank/DDBJ databases">
        <title>Genomic Encyclopedia of Type Strains, Phase IV (KMG-IV): sequencing the most valuable type-strain genomes for metagenomic binning, comparative biology and taxonomic classification.</title>
        <authorList>
            <person name="Goeker M."/>
        </authorList>
    </citation>
    <scope>NUCLEOTIDE SEQUENCE [LARGE SCALE GENOMIC DNA]</scope>
    <source>
        <strain evidence="12 13">DSM 105096</strain>
    </source>
</reference>
<comment type="subcellular location">
    <subcellularLocation>
        <location evidence="1">Cytoplasm</location>
    </subcellularLocation>
</comment>
<evidence type="ECO:0000256" key="5">
    <source>
        <dbReference type="ARBA" id="ARBA00022908"/>
    </source>
</evidence>
<keyword evidence="13" id="KW-1185">Reference proteome</keyword>
<keyword evidence="8" id="KW-0131">Cell cycle</keyword>
<keyword evidence="5" id="KW-0229">DNA integration</keyword>
<dbReference type="InterPro" id="IPR004107">
    <property type="entry name" value="Integrase_SAM-like_N"/>
</dbReference>
<evidence type="ECO:0000256" key="9">
    <source>
        <dbReference type="PROSITE-ProRule" id="PRU01248"/>
    </source>
</evidence>
<organism evidence="12 13">
    <name type="scientific">Neolewinella antarctica</name>
    <dbReference type="NCBI Taxonomy" id="442734"/>
    <lineage>
        <taxon>Bacteria</taxon>
        <taxon>Pseudomonadati</taxon>
        <taxon>Bacteroidota</taxon>
        <taxon>Saprospiria</taxon>
        <taxon>Saprospirales</taxon>
        <taxon>Lewinellaceae</taxon>
        <taxon>Neolewinella</taxon>
    </lineage>
</organism>
<evidence type="ECO:0000259" key="10">
    <source>
        <dbReference type="PROSITE" id="PS51898"/>
    </source>
</evidence>
<dbReference type="InterPro" id="IPR044068">
    <property type="entry name" value="CB"/>
</dbReference>
<dbReference type="Pfam" id="PF02899">
    <property type="entry name" value="Phage_int_SAM_1"/>
    <property type="match status" value="1"/>
</dbReference>
<dbReference type="InterPro" id="IPR002104">
    <property type="entry name" value="Integrase_catalytic"/>
</dbReference>
<dbReference type="RefSeq" id="WP_168036194.1">
    <property type="nucleotide sequence ID" value="NZ_JAATJH010000001.1"/>
</dbReference>
<dbReference type="Pfam" id="PF00589">
    <property type="entry name" value="Phage_integrase"/>
    <property type="match status" value="1"/>
</dbReference>
<dbReference type="EMBL" id="JAATJH010000001">
    <property type="protein sequence ID" value="NJC25443.1"/>
    <property type="molecule type" value="Genomic_DNA"/>
</dbReference>
<sequence>MVFHEFLSYLAHQRRLSVHTITAYRGDLDQFAKYCALHHGVTNEKAIERTHVKWWMTDLVSHKKLSSASVRRKLSSLKAFYKWRLQRGLQVDDPTRKIPVPKLGKRLPATIAAKDLGFLFANFPDPLKDESFTSLRDHTLLAILYQTGVRRAELINLRTGDVDLNRGRLTVTGKGNKQRLIPFGHKLAELISRYGEVRETTHGSAPTNLLLTDKGRAMYPKFVYNKVFAHLTTVSTEERKGPHVLRHTFATQLLSGGADLNAVKELLGHANLAATQLYTHSDVKRLQEVYRRAHPAGEDKRSFSETKK</sequence>
<name>A0ABX0X9F4_9BACT</name>
<feature type="domain" description="Tyr recombinase" evidence="10">
    <location>
        <begin position="106"/>
        <end position="291"/>
    </location>
</feature>
<evidence type="ECO:0000256" key="7">
    <source>
        <dbReference type="ARBA" id="ARBA00023172"/>
    </source>
</evidence>
<dbReference type="SUPFAM" id="SSF56349">
    <property type="entry name" value="DNA breaking-rejoining enzymes"/>
    <property type="match status" value="1"/>
</dbReference>
<evidence type="ECO:0000256" key="1">
    <source>
        <dbReference type="ARBA" id="ARBA00004496"/>
    </source>
</evidence>
<gene>
    <name evidence="12" type="ORF">GGR27_000924</name>
</gene>
<evidence type="ECO:0000256" key="8">
    <source>
        <dbReference type="ARBA" id="ARBA00023306"/>
    </source>
</evidence>
<dbReference type="Proteomes" id="UP000770785">
    <property type="component" value="Unassembled WGS sequence"/>
</dbReference>
<feature type="domain" description="Core-binding (CB)" evidence="11">
    <location>
        <begin position="1"/>
        <end position="85"/>
    </location>
</feature>
<protein>
    <submittedName>
        <fullName evidence="12">Integrase/recombinase XerC</fullName>
    </submittedName>
</protein>
<keyword evidence="4" id="KW-0159">Chromosome partition</keyword>
<evidence type="ECO:0000313" key="12">
    <source>
        <dbReference type="EMBL" id="NJC25443.1"/>
    </source>
</evidence>
<dbReference type="InterPro" id="IPR011010">
    <property type="entry name" value="DNA_brk_join_enz"/>
</dbReference>